<keyword evidence="2 5" id="KW-0378">Hydrolase</keyword>
<dbReference type="RefSeq" id="WP_179910107.1">
    <property type="nucleotide sequence ID" value="NZ_CP058910.1"/>
</dbReference>
<dbReference type="PROSITE" id="PS51462">
    <property type="entry name" value="NUDIX"/>
    <property type="match status" value="1"/>
</dbReference>
<comment type="cofactor">
    <cofactor evidence="1">
        <name>Mg(2+)</name>
        <dbReference type="ChEBI" id="CHEBI:18420"/>
    </cofactor>
</comment>
<dbReference type="SUPFAM" id="SSF55811">
    <property type="entry name" value="Nudix"/>
    <property type="match status" value="1"/>
</dbReference>
<evidence type="ECO:0000256" key="3">
    <source>
        <dbReference type="SAM" id="MobiDB-lite"/>
    </source>
</evidence>
<proteinExistence type="predicted"/>
<evidence type="ECO:0000259" key="4">
    <source>
        <dbReference type="PROSITE" id="PS51462"/>
    </source>
</evidence>
<dbReference type="AlphaFoldDB" id="A0A7D5P234"/>
<dbReference type="KEGG" id="hrr:HZS55_02080"/>
<evidence type="ECO:0000256" key="1">
    <source>
        <dbReference type="ARBA" id="ARBA00001946"/>
    </source>
</evidence>
<dbReference type="GO" id="GO:0016787">
    <property type="term" value="F:hydrolase activity"/>
    <property type="evidence" value="ECO:0007669"/>
    <property type="project" value="UniProtKB-KW"/>
</dbReference>
<dbReference type="PANTHER" id="PTHR11839:SF18">
    <property type="entry name" value="NUDIX HYDROLASE DOMAIN-CONTAINING PROTEIN"/>
    <property type="match status" value="1"/>
</dbReference>
<protein>
    <submittedName>
        <fullName evidence="5">NUDIX hydrolase</fullName>
    </submittedName>
</protein>
<reference evidence="5 6" key="1">
    <citation type="submission" date="2020-07" db="EMBL/GenBank/DDBJ databases">
        <title>Halosimplex pelagicum sp. nov. and Halosimplex rubrum sp. nov., isolated from salted brown alga Laminaria, and emended description of the genus Halosimplex.</title>
        <authorList>
            <person name="Cui H."/>
        </authorList>
    </citation>
    <scope>NUCLEOTIDE SEQUENCE [LARGE SCALE GENOMIC DNA]</scope>
    <source>
        <strain evidence="5 6">R27</strain>
    </source>
</reference>
<feature type="compositionally biased region" description="Acidic residues" evidence="3">
    <location>
        <begin position="1"/>
        <end position="13"/>
    </location>
</feature>
<dbReference type="OrthoDB" id="192849at2157"/>
<dbReference type="GO" id="GO:0019693">
    <property type="term" value="P:ribose phosphate metabolic process"/>
    <property type="evidence" value="ECO:0007669"/>
    <property type="project" value="TreeGrafter"/>
</dbReference>
<dbReference type="EMBL" id="CP058910">
    <property type="protein sequence ID" value="QLH76164.1"/>
    <property type="molecule type" value="Genomic_DNA"/>
</dbReference>
<accession>A0A7D5P234</accession>
<keyword evidence="6" id="KW-1185">Reference proteome</keyword>
<sequence>MSDPDDGDGVDGTDADRERTDDGAPTVDPAADGPVREPDHEWRVTDREAEYETGWYTGGYDRVEQPDGTEKEYYWAELPDAVVVVARSGDDLVLVDQYRPVIGEQCLELPAGIVEDGESFTAAGARELREETGFDPAGISLIEDFWCSTGVLRHRRGIVFAEGLEPVERKLDGNEFLSVTTVPIDEALEVARRQPANDATIEGVLLAKEDGLL</sequence>
<feature type="compositionally biased region" description="Basic and acidic residues" evidence="3">
    <location>
        <begin position="34"/>
        <end position="47"/>
    </location>
</feature>
<evidence type="ECO:0000313" key="6">
    <source>
        <dbReference type="Proteomes" id="UP000509667"/>
    </source>
</evidence>
<dbReference type="Pfam" id="PF00293">
    <property type="entry name" value="NUDIX"/>
    <property type="match status" value="1"/>
</dbReference>
<evidence type="ECO:0000313" key="5">
    <source>
        <dbReference type="EMBL" id="QLH76164.1"/>
    </source>
</evidence>
<dbReference type="Proteomes" id="UP000509667">
    <property type="component" value="Chromosome"/>
</dbReference>
<dbReference type="InterPro" id="IPR000086">
    <property type="entry name" value="NUDIX_hydrolase_dom"/>
</dbReference>
<dbReference type="Gene3D" id="3.90.79.10">
    <property type="entry name" value="Nucleoside Triphosphate Pyrophosphohydrolase"/>
    <property type="match status" value="1"/>
</dbReference>
<name>A0A7D5P234_9EURY</name>
<organism evidence="5 6">
    <name type="scientific">Halosimplex rubrum</name>
    <dbReference type="NCBI Taxonomy" id="869889"/>
    <lineage>
        <taxon>Archaea</taxon>
        <taxon>Methanobacteriati</taxon>
        <taxon>Methanobacteriota</taxon>
        <taxon>Stenosarchaea group</taxon>
        <taxon>Halobacteria</taxon>
        <taxon>Halobacteriales</taxon>
        <taxon>Haloarculaceae</taxon>
        <taxon>Halosimplex</taxon>
    </lineage>
</organism>
<gene>
    <name evidence="5" type="ORF">HZS55_02080</name>
</gene>
<dbReference type="GeneID" id="56076613"/>
<feature type="domain" description="Nudix hydrolase" evidence="4">
    <location>
        <begin position="75"/>
        <end position="206"/>
    </location>
</feature>
<dbReference type="CDD" id="cd03424">
    <property type="entry name" value="NUDIX_ADPRase_Nudt5_UGPPase_Nudt14"/>
    <property type="match status" value="1"/>
</dbReference>
<dbReference type="PANTHER" id="PTHR11839">
    <property type="entry name" value="UDP/ADP-SUGAR PYROPHOSPHATASE"/>
    <property type="match status" value="1"/>
</dbReference>
<dbReference type="InterPro" id="IPR015797">
    <property type="entry name" value="NUDIX_hydrolase-like_dom_sf"/>
</dbReference>
<feature type="region of interest" description="Disordered" evidence="3">
    <location>
        <begin position="1"/>
        <end position="47"/>
    </location>
</feature>
<dbReference type="GO" id="GO:0006753">
    <property type="term" value="P:nucleoside phosphate metabolic process"/>
    <property type="evidence" value="ECO:0007669"/>
    <property type="project" value="TreeGrafter"/>
</dbReference>
<evidence type="ECO:0000256" key="2">
    <source>
        <dbReference type="ARBA" id="ARBA00022801"/>
    </source>
</evidence>